<protein>
    <submittedName>
        <fullName evidence="2">Uncharacterized protein</fullName>
    </submittedName>
</protein>
<feature type="region of interest" description="Disordered" evidence="1">
    <location>
        <begin position="276"/>
        <end position="322"/>
    </location>
</feature>
<accession>A0ABR3ZM88</accession>
<proteinExistence type="predicted"/>
<reference evidence="2 3" key="1">
    <citation type="journal article" date="2024" name="IMA Fungus">
        <title>IMA Genome - F19 : A genome assembly and annotation guide to empower mycologists, including annotated draft genome sequences of Ceratocystis pirilliformis, Diaporthe australafricana, Fusarium ophioides, Paecilomyces lecythidis, and Sporothrix stenoceras.</title>
        <authorList>
            <person name="Aylward J."/>
            <person name="Wilson A.M."/>
            <person name="Visagie C.M."/>
            <person name="Spraker J."/>
            <person name="Barnes I."/>
            <person name="Buitendag C."/>
            <person name="Ceriani C."/>
            <person name="Del Mar Angel L."/>
            <person name="du Plessis D."/>
            <person name="Fuchs T."/>
            <person name="Gasser K."/>
            <person name="Kramer D."/>
            <person name="Li W."/>
            <person name="Munsamy K."/>
            <person name="Piso A."/>
            <person name="Price J.L."/>
            <person name="Sonnekus B."/>
            <person name="Thomas C."/>
            <person name="van der Nest A."/>
            <person name="van Dijk A."/>
            <person name="van Heerden A."/>
            <person name="van Vuuren N."/>
            <person name="Yilmaz N."/>
            <person name="Duong T.A."/>
            <person name="van der Merwe N.A."/>
            <person name="Wingfield M.J."/>
            <person name="Wingfield B.D."/>
        </authorList>
    </citation>
    <scope>NUCLEOTIDE SEQUENCE [LARGE SCALE GENOMIC DNA]</scope>
    <source>
        <strain evidence="2 3">CMW 12675</strain>
    </source>
</reference>
<feature type="region of interest" description="Disordered" evidence="1">
    <location>
        <begin position="1"/>
        <end position="21"/>
    </location>
</feature>
<feature type="compositionally biased region" description="Polar residues" evidence="1">
    <location>
        <begin position="296"/>
        <end position="310"/>
    </location>
</feature>
<feature type="compositionally biased region" description="Polar residues" evidence="1">
    <location>
        <begin position="133"/>
        <end position="143"/>
    </location>
</feature>
<feature type="compositionally biased region" description="Polar residues" evidence="1">
    <location>
        <begin position="7"/>
        <end position="19"/>
    </location>
</feature>
<name>A0ABR3ZM88_9PEZI</name>
<dbReference type="EMBL" id="JAWDJO010000006">
    <property type="protein sequence ID" value="KAL1901259.1"/>
    <property type="molecule type" value="Genomic_DNA"/>
</dbReference>
<evidence type="ECO:0000256" key="1">
    <source>
        <dbReference type="SAM" id="MobiDB-lite"/>
    </source>
</evidence>
<evidence type="ECO:0000313" key="3">
    <source>
        <dbReference type="Proteomes" id="UP001583280"/>
    </source>
</evidence>
<feature type="compositionally biased region" description="Basic and acidic residues" evidence="1">
    <location>
        <begin position="807"/>
        <end position="819"/>
    </location>
</feature>
<evidence type="ECO:0000313" key="2">
    <source>
        <dbReference type="EMBL" id="KAL1901259.1"/>
    </source>
</evidence>
<feature type="region of interest" description="Disordered" evidence="1">
    <location>
        <begin position="750"/>
        <end position="827"/>
    </location>
</feature>
<organism evidence="2 3">
    <name type="scientific">Ceratocystis pirilliformis</name>
    <dbReference type="NCBI Taxonomy" id="259994"/>
    <lineage>
        <taxon>Eukaryota</taxon>
        <taxon>Fungi</taxon>
        <taxon>Dikarya</taxon>
        <taxon>Ascomycota</taxon>
        <taxon>Pezizomycotina</taxon>
        <taxon>Sordariomycetes</taxon>
        <taxon>Hypocreomycetidae</taxon>
        <taxon>Microascales</taxon>
        <taxon>Ceratocystidaceae</taxon>
        <taxon>Ceratocystis</taxon>
    </lineage>
</organism>
<gene>
    <name evidence="2" type="ORF">Cpir12675_000492</name>
</gene>
<dbReference type="Proteomes" id="UP001583280">
    <property type="component" value="Unassembled WGS sequence"/>
</dbReference>
<comment type="caution">
    <text evidence="2">The sequence shown here is derived from an EMBL/GenBank/DDBJ whole genome shotgun (WGS) entry which is preliminary data.</text>
</comment>
<feature type="region of interest" description="Disordered" evidence="1">
    <location>
        <begin position="718"/>
        <end position="738"/>
    </location>
</feature>
<keyword evidence="3" id="KW-1185">Reference proteome</keyword>
<sequence length="827" mass="92724">MSPASAHPSNVQTTKQDSLYDQAHFDEIVAEMDRDSSSKLTLHVIANPQPEAVDVITTTIYSPEVSFQTPQSASSFSSLFGSPRNTRSADQNQQSYALDIHHPPVATQYDASKQADQDDGLTLLLPVPEKPPSRTTRQSYSPQVTSPLALALPLLEPPAESNASSILSLQNISSLYSKNSRGSPPPTQPKPKQSQDLYTQHSPLYSLPSTTEIKQQCQSQTLPCGQQTTNFSSIYSSAATGARQEPFSPSGDVYPIEPSMFTAPNVRFSGTTIARDEARQAKNSRNIQKQQRRSMEQANGTPRHNRQNPMPDQVASMPMNAPYSDMHTGLPYGMVYPVDPQLVMSIDGRNIFYAVPSLGYQWGNGSALPPTQQQPMFYHAVEPSQMYFQQQHKRPRLHPLRTDGLPQGSRVNGLISEVNDSQILQTPWMQSQTPTSALKPYQKLPAAPLPWGPPERPTLFRYTGQGQWLPSLKFSDEELRSYVQDFVSEKSSTRRQLKAWIQYTPVEKKKSKHLQCRWADCPAPGYEITEGFFRVAFDEFPVLRGEELDPFVATGCMHLHCFEKVFDIAQLHSLGIAVADQRTFPFERLNPFALDNGNILLRQTFRDWAQETLASFDQGGVHRVIDHEDNLWFQLTQTLVDSMPNRLRKHLSEGTNALARHMGDLDSFTQSRRAPQVDRRYKIRDSVVEIIKASKAGDNEVHDESDLHLVDLESQLKTPTTSAPLSSFDASGSSYKDPSAAAYITPVTGSAVKGKRKRAAPYAESPSAKRHRSVRSSKWAVHDPDDRDEDPDYREGIETYYNIDGGGNRDMHKSWDFRLRNTGSKQR</sequence>
<feature type="region of interest" description="Disordered" evidence="1">
    <location>
        <begin position="176"/>
        <end position="197"/>
    </location>
</feature>
<feature type="compositionally biased region" description="Polar residues" evidence="1">
    <location>
        <begin position="718"/>
        <end position="736"/>
    </location>
</feature>
<feature type="region of interest" description="Disordered" evidence="1">
    <location>
        <begin position="123"/>
        <end position="143"/>
    </location>
</feature>